<dbReference type="Proteomes" id="UP000290809">
    <property type="component" value="Unassembled WGS sequence"/>
</dbReference>
<keyword evidence="6" id="KW-0479">Metal-binding</keyword>
<keyword evidence="8" id="KW-1185">Reference proteome</keyword>
<organism evidence="7 8">
    <name type="scientific">Schistosoma bovis</name>
    <name type="common">Blood fluke</name>
    <dbReference type="NCBI Taxonomy" id="6184"/>
    <lineage>
        <taxon>Eukaryota</taxon>
        <taxon>Metazoa</taxon>
        <taxon>Spiralia</taxon>
        <taxon>Lophotrochozoa</taxon>
        <taxon>Platyhelminthes</taxon>
        <taxon>Trematoda</taxon>
        <taxon>Digenea</taxon>
        <taxon>Strigeidida</taxon>
        <taxon>Schistosomatoidea</taxon>
        <taxon>Schistosomatidae</taxon>
        <taxon>Schistosoma</taxon>
    </lineage>
</organism>
<feature type="binding site" evidence="6">
    <location>
        <position position="2"/>
    </location>
    <ligand>
        <name>Na(+)</name>
        <dbReference type="ChEBI" id="CHEBI:29101"/>
        <label>1</label>
    </ligand>
</feature>
<feature type="binding site" evidence="6">
    <location>
        <position position="9"/>
    </location>
    <ligand>
        <name>Na(+)</name>
        <dbReference type="ChEBI" id="CHEBI:29101"/>
        <label>1</label>
    </ligand>
</feature>
<accession>A0A430QTG0</accession>
<evidence type="ECO:0000313" key="8">
    <source>
        <dbReference type="Proteomes" id="UP000290809"/>
    </source>
</evidence>
<dbReference type="InterPro" id="IPR000175">
    <property type="entry name" value="Na/ntran_symport"/>
</dbReference>
<evidence type="ECO:0000256" key="5">
    <source>
        <dbReference type="ARBA" id="ARBA00023136"/>
    </source>
</evidence>
<keyword evidence="5" id="KW-0472">Membrane</keyword>
<evidence type="ECO:0000256" key="4">
    <source>
        <dbReference type="ARBA" id="ARBA00022989"/>
    </source>
</evidence>
<keyword evidence="4" id="KW-1133">Transmembrane helix</keyword>
<evidence type="ECO:0000256" key="6">
    <source>
        <dbReference type="PIRSR" id="PIRSR600175-1"/>
    </source>
</evidence>
<reference evidence="7 8" key="1">
    <citation type="journal article" date="2019" name="PLoS Pathog.">
        <title>Genome sequence of the bovine parasite Schistosoma bovis Tanzania.</title>
        <authorList>
            <person name="Oey H."/>
            <person name="Zakrzewski M."/>
            <person name="Gobert G."/>
            <person name="Gravermann K."/>
            <person name="Stoye J."/>
            <person name="Jones M."/>
            <person name="Mcmanus D."/>
            <person name="Krause L."/>
        </authorList>
    </citation>
    <scope>NUCLEOTIDE SEQUENCE [LARGE SCALE GENOMIC DNA]</scope>
    <source>
        <strain evidence="7 8">TAN1997</strain>
    </source>
</reference>
<dbReference type="PROSITE" id="PS50267">
    <property type="entry name" value="NA_NEUROTRAN_SYMP_3"/>
    <property type="match status" value="1"/>
</dbReference>
<evidence type="ECO:0008006" key="9">
    <source>
        <dbReference type="Google" id="ProtNLM"/>
    </source>
</evidence>
<dbReference type="SUPFAM" id="SSF161070">
    <property type="entry name" value="SNF-like"/>
    <property type="match status" value="1"/>
</dbReference>
<dbReference type="InterPro" id="IPR037272">
    <property type="entry name" value="SNS_sf"/>
</dbReference>
<proteinExistence type="predicted"/>
<sequence>MGFSIGLGNVWRFPYLCYKNGGGKLVCFVQFSSVQFSSVQLHMMHSVCVY</sequence>
<name>A0A430QTG0_SCHBO</name>
<keyword evidence="6" id="KW-0915">Sodium</keyword>
<keyword evidence="2" id="KW-0813">Transport</keyword>
<dbReference type="GO" id="GO:0046872">
    <property type="term" value="F:metal ion binding"/>
    <property type="evidence" value="ECO:0007669"/>
    <property type="project" value="UniProtKB-KW"/>
</dbReference>
<comment type="subcellular location">
    <subcellularLocation>
        <location evidence="1">Membrane</location>
        <topology evidence="1">Multi-pass membrane protein</topology>
    </subcellularLocation>
</comment>
<comment type="caution">
    <text evidence="7">The sequence shown here is derived from an EMBL/GenBank/DDBJ whole genome shotgun (WGS) entry which is preliminary data.</text>
</comment>
<dbReference type="GO" id="GO:0016020">
    <property type="term" value="C:membrane"/>
    <property type="evidence" value="ECO:0007669"/>
    <property type="project" value="UniProtKB-SubCell"/>
</dbReference>
<protein>
    <recommendedName>
        <fullName evidence="9">Transporter</fullName>
    </recommendedName>
</protein>
<gene>
    <name evidence="7" type="ORF">DC041_0010536</name>
</gene>
<dbReference type="Pfam" id="PF00209">
    <property type="entry name" value="SNF"/>
    <property type="match status" value="1"/>
</dbReference>
<dbReference type="STRING" id="6184.A0A430QTG0"/>
<dbReference type="EMBL" id="QMKO01000961">
    <property type="protein sequence ID" value="RTG90924.1"/>
    <property type="molecule type" value="Genomic_DNA"/>
</dbReference>
<evidence type="ECO:0000256" key="3">
    <source>
        <dbReference type="ARBA" id="ARBA00022692"/>
    </source>
</evidence>
<evidence type="ECO:0000256" key="1">
    <source>
        <dbReference type="ARBA" id="ARBA00004141"/>
    </source>
</evidence>
<evidence type="ECO:0000313" key="7">
    <source>
        <dbReference type="EMBL" id="RTG90924.1"/>
    </source>
</evidence>
<evidence type="ECO:0000256" key="2">
    <source>
        <dbReference type="ARBA" id="ARBA00022448"/>
    </source>
</evidence>
<keyword evidence="3" id="KW-0812">Transmembrane</keyword>
<dbReference type="AlphaFoldDB" id="A0A430QTG0"/>